<dbReference type="RefSeq" id="WP_126538081.1">
    <property type="nucleotide sequence ID" value="NZ_BSPM01000009.1"/>
</dbReference>
<reference evidence="1 2" key="1">
    <citation type="submission" date="2019-03" db="EMBL/GenBank/DDBJ databases">
        <title>Genomic Encyclopedia of Type Strains, Phase IV (KMG-IV): sequencing the most valuable type-strain genomes for metagenomic binning, comparative biology and taxonomic classification.</title>
        <authorList>
            <person name="Goeker M."/>
        </authorList>
    </citation>
    <scope>NUCLEOTIDE SEQUENCE [LARGE SCALE GENOMIC DNA]</scope>
    <source>
        <strain evidence="1 2">DSM 102969</strain>
    </source>
</reference>
<comment type="caution">
    <text evidence="1">The sequence shown here is derived from an EMBL/GenBank/DDBJ whole genome shotgun (WGS) entry which is preliminary data.</text>
</comment>
<dbReference type="OrthoDB" id="7772727at2"/>
<gene>
    <name evidence="1" type="ORF">EDD54_3235</name>
</gene>
<evidence type="ECO:0000313" key="1">
    <source>
        <dbReference type="EMBL" id="TDP83276.1"/>
    </source>
</evidence>
<accession>A0A4R6RC81</accession>
<dbReference type="Proteomes" id="UP000294547">
    <property type="component" value="Unassembled WGS sequence"/>
</dbReference>
<keyword evidence="2" id="KW-1185">Reference proteome</keyword>
<protein>
    <submittedName>
        <fullName evidence="1">Uncharacterized protein</fullName>
    </submittedName>
</protein>
<sequence>MSDTAGKDPKPVAGNVGVSVFGDSHCGRFAISRQMIACMPLLKAVDLALHPFSGGTITGFGKRSSSLGIADKIRTAIRPHDRLLVFNFGQVDVELGYFYRLAVKREEVDFAAFVERLVATYMDFLRPLRGAAPIAVKGINPSVLTYFRDRAIRYTSRIIAENLPDARSRAEAEQVLREVFPDPRTIAANHRAFNHAVQAACAAEGYFYYDIADVLTDPVTDMVRPDLVLEAFDHHVASTLGVHLAYWRPLAGPIEAARRITG</sequence>
<proteinExistence type="predicted"/>
<evidence type="ECO:0000313" key="2">
    <source>
        <dbReference type="Proteomes" id="UP000294547"/>
    </source>
</evidence>
<organism evidence="1 2">
    <name type="scientific">Oharaeibacter diazotrophicus</name>
    <dbReference type="NCBI Taxonomy" id="1920512"/>
    <lineage>
        <taxon>Bacteria</taxon>
        <taxon>Pseudomonadati</taxon>
        <taxon>Pseudomonadota</taxon>
        <taxon>Alphaproteobacteria</taxon>
        <taxon>Hyphomicrobiales</taxon>
        <taxon>Pleomorphomonadaceae</taxon>
        <taxon>Oharaeibacter</taxon>
    </lineage>
</organism>
<dbReference type="AlphaFoldDB" id="A0A4R6RC81"/>
<dbReference type="EMBL" id="SNXY01000009">
    <property type="protein sequence ID" value="TDP83276.1"/>
    <property type="molecule type" value="Genomic_DNA"/>
</dbReference>
<name>A0A4R6RC81_9HYPH</name>